<dbReference type="Proteomes" id="UP000266292">
    <property type="component" value="Chromosome"/>
</dbReference>
<evidence type="ECO:0000313" key="3">
    <source>
        <dbReference type="Proteomes" id="UP000266292"/>
    </source>
</evidence>
<dbReference type="KEGG" id="pact:CA264_19540"/>
<organism evidence="2 3">
    <name type="scientific">Pontibacter actiniarum</name>
    <dbReference type="NCBI Taxonomy" id="323450"/>
    <lineage>
        <taxon>Bacteria</taxon>
        <taxon>Pseudomonadati</taxon>
        <taxon>Bacteroidota</taxon>
        <taxon>Cytophagia</taxon>
        <taxon>Cytophagales</taxon>
        <taxon>Hymenobacteraceae</taxon>
        <taxon>Pontibacter</taxon>
    </lineage>
</organism>
<feature type="region of interest" description="Disordered" evidence="1">
    <location>
        <begin position="30"/>
        <end position="66"/>
    </location>
</feature>
<keyword evidence="3" id="KW-1185">Reference proteome</keyword>
<dbReference type="InterPro" id="IPR029024">
    <property type="entry name" value="TerB-like"/>
</dbReference>
<dbReference type="AlphaFoldDB" id="A0A1X9YWW4"/>
<dbReference type="STRING" id="709015.GCA_000472485_03944"/>
<dbReference type="EMBL" id="CP021235">
    <property type="protein sequence ID" value="ARS37440.1"/>
    <property type="molecule type" value="Genomic_DNA"/>
</dbReference>
<accession>A0A1X9YWW4</accession>
<reference evidence="3" key="1">
    <citation type="submission" date="2017-05" db="EMBL/GenBank/DDBJ databases">
        <authorList>
            <person name="Ray J."/>
            <person name="Price M."/>
            <person name="Deutschbauer A."/>
        </authorList>
    </citation>
    <scope>NUCLEOTIDE SEQUENCE [LARGE SCALE GENOMIC DNA]</scope>
    <source>
        <strain evidence="3">DSM 19842</strain>
    </source>
</reference>
<evidence type="ECO:0000256" key="1">
    <source>
        <dbReference type="SAM" id="MobiDB-lite"/>
    </source>
</evidence>
<evidence type="ECO:0008006" key="4">
    <source>
        <dbReference type="Google" id="ProtNLM"/>
    </source>
</evidence>
<sequence length="279" mass="31457">MKRKMGMILMIMGVLCFTVGYVLYSSSKKTPETGKQASNNNNTARTSVASTDTNSSTTPSRASQGTFSANELEKIVSMAIADGVLTPNERNLIKDFANSRGLNYSVIIHDVEKKIAKSGGLAETEIVDVNKRQGDDFEKFIVQRFDKKYFKIKEWAGDKYVNGTYAETTQNPDLLLELRTRSETAQLAVECKWRNNFYKNGILFATPDQFKRYQGFEKQRNIPVFIAIGVGGSGAKPEQLFIVPLRKIKSNFISSSVLQRYQKKLTTDFYYDVQAEALR</sequence>
<gene>
    <name evidence="2" type="ORF">CA264_19540</name>
</gene>
<proteinExistence type="predicted"/>
<evidence type="ECO:0000313" key="2">
    <source>
        <dbReference type="EMBL" id="ARS37440.1"/>
    </source>
</evidence>
<name>A0A1X9YWW4_9BACT</name>
<dbReference type="SUPFAM" id="SSF158682">
    <property type="entry name" value="TerB-like"/>
    <property type="match status" value="1"/>
</dbReference>
<protein>
    <recommendedName>
        <fullName evidence="4">Restriction endonuclease</fullName>
    </recommendedName>
</protein>
<dbReference type="OrthoDB" id="1059559at2"/>